<sequence length="218" mass="24605">MERYFKRVQKSPRYQPYKKQDSASFDLPAASSSDFTLKESDLGRLDSTRSSVSTINKRLLATLGDPSNPITHSDIGNRSDRVISTSTGHQVAEDRPDRRLSSIDREKKLILQRGCKNSTLERKVLSNVRVYINGYLSCTTDIEMKRLVVEAGGHIQLAASRCTHVVTSHGLNASETHIFLTKNRRNKIHIVKPEWVIDSIAAGRRRPERLYSAIQSNV</sequence>
<organism evidence="4">
    <name type="scientific">Laccaria bicolor (strain S238N-H82 / ATCC MYA-4686)</name>
    <name type="common">Bicoloured deceiver</name>
    <name type="synonym">Laccaria laccata var. bicolor</name>
    <dbReference type="NCBI Taxonomy" id="486041"/>
    <lineage>
        <taxon>Eukaryota</taxon>
        <taxon>Fungi</taxon>
        <taxon>Dikarya</taxon>
        <taxon>Basidiomycota</taxon>
        <taxon>Agaricomycotina</taxon>
        <taxon>Agaricomycetes</taxon>
        <taxon>Agaricomycetidae</taxon>
        <taxon>Agaricales</taxon>
        <taxon>Agaricineae</taxon>
        <taxon>Hydnangiaceae</taxon>
        <taxon>Laccaria</taxon>
    </lineage>
</organism>
<reference evidence="3 4" key="1">
    <citation type="journal article" date="2008" name="Nature">
        <title>The genome of Laccaria bicolor provides insights into mycorrhizal symbiosis.</title>
        <authorList>
            <person name="Martin F."/>
            <person name="Aerts A."/>
            <person name="Ahren D."/>
            <person name="Brun A."/>
            <person name="Danchin E.G.J."/>
            <person name="Duchaussoy F."/>
            <person name="Gibon J."/>
            <person name="Kohler A."/>
            <person name="Lindquist E."/>
            <person name="Pereda V."/>
            <person name="Salamov A."/>
            <person name="Shapiro H.J."/>
            <person name="Wuyts J."/>
            <person name="Blaudez D."/>
            <person name="Buee M."/>
            <person name="Brokstein P."/>
            <person name="Canbaeck B."/>
            <person name="Cohen D."/>
            <person name="Courty P.E."/>
            <person name="Coutinho P.M."/>
            <person name="Delaruelle C."/>
            <person name="Detter J.C."/>
            <person name="Deveau A."/>
            <person name="DiFazio S."/>
            <person name="Duplessis S."/>
            <person name="Fraissinet-Tachet L."/>
            <person name="Lucic E."/>
            <person name="Frey-Klett P."/>
            <person name="Fourrey C."/>
            <person name="Feussner I."/>
            <person name="Gay G."/>
            <person name="Grimwood J."/>
            <person name="Hoegger P.J."/>
            <person name="Jain P."/>
            <person name="Kilaru S."/>
            <person name="Labbe J."/>
            <person name="Lin Y.C."/>
            <person name="Legue V."/>
            <person name="Le Tacon F."/>
            <person name="Marmeisse R."/>
            <person name="Melayah D."/>
            <person name="Montanini B."/>
            <person name="Muratet M."/>
            <person name="Nehls U."/>
            <person name="Niculita-Hirzel H."/>
            <person name="Oudot-Le Secq M.P."/>
            <person name="Peter M."/>
            <person name="Quesneville H."/>
            <person name="Rajashekar B."/>
            <person name="Reich M."/>
            <person name="Rouhier N."/>
            <person name="Schmutz J."/>
            <person name="Yin T."/>
            <person name="Chalot M."/>
            <person name="Henrissat B."/>
            <person name="Kuees U."/>
            <person name="Lucas S."/>
            <person name="Van de Peer Y."/>
            <person name="Podila G.K."/>
            <person name="Polle A."/>
            <person name="Pukkila P.J."/>
            <person name="Richardson P.M."/>
            <person name="Rouze P."/>
            <person name="Sanders I.R."/>
            <person name="Stajich J.E."/>
            <person name="Tunlid A."/>
            <person name="Tuskan G."/>
            <person name="Grigoriev I.V."/>
        </authorList>
    </citation>
    <scope>NUCLEOTIDE SEQUENCE [LARGE SCALE GENOMIC DNA]</scope>
    <source>
        <strain evidence="4">S238N-H82 / ATCC MYA-4686</strain>
    </source>
</reference>
<dbReference type="PROSITE" id="PS50172">
    <property type="entry name" value="BRCT"/>
    <property type="match status" value="1"/>
</dbReference>
<gene>
    <name evidence="3" type="ORF">LACBIDRAFT_292946</name>
</gene>
<feature type="domain" description="BRCT" evidence="2">
    <location>
        <begin position="120"/>
        <end position="213"/>
    </location>
</feature>
<protein>
    <submittedName>
        <fullName evidence="3">Predicted protein</fullName>
    </submittedName>
</protein>
<dbReference type="HOGENOM" id="CLU_083061_0_0_1"/>
<evidence type="ECO:0000259" key="2">
    <source>
        <dbReference type="PROSITE" id="PS50172"/>
    </source>
</evidence>
<dbReference type="AlphaFoldDB" id="B0CYP8"/>
<dbReference type="STRING" id="486041.B0CYP8"/>
<dbReference type="EMBL" id="DS547094">
    <property type="protein sequence ID" value="EDR12489.1"/>
    <property type="molecule type" value="Genomic_DNA"/>
</dbReference>
<dbReference type="InterPro" id="IPR036420">
    <property type="entry name" value="BRCT_dom_sf"/>
</dbReference>
<dbReference type="GeneID" id="6072643"/>
<dbReference type="RefSeq" id="XP_001876753.1">
    <property type="nucleotide sequence ID" value="XM_001876718.1"/>
</dbReference>
<evidence type="ECO:0000256" key="1">
    <source>
        <dbReference type="SAM" id="MobiDB-lite"/>
    </source>
</evidence>
<proteinExistence type="predicted"/>
<feature type="region of interest" description="Disordered" evidence="1">
    <location>
        <begin position="69"/>
        <end position="97"/>
    </location>
</feature>
<feature type="compositionally biased region" description="Basic residues" evidence="1">
    <location>
        <begin position="1"/>
        <end position="10"/>
    </location>
</feature>
<dbReference type="OrthoDB" id="427711at2759"/>
<evidence type="ECO:0000313" key="4">
    <source>
        <dbReference type="Proteomes" id="UP000001194"/>
    </source>
</evidence>
<name>B0CYP8_LACBS</name>
<dbReference type="Proteomes" id="UP000001194">
    <property type="component" value="Unassembled WGS sequence"/>
</dbReference>
<dbReference type="SUPFAM" id="SSF52113">
    <property type="entry name" value="BRCT domain"/>
    <property type="match status" value="1"/>
</dbReference>
<accession>B0CYP8</accession>
<dbReference type="Gene3D" id="3.40.50.10190">
    <property type="entry name" value="BRCT domain"/>
    <property type="match status" value="1"/>
</dbReference>
<dbReference type="SMART" id="SM00292">
    <property type="entry name" value="BRCT"/>
    <property type="match status" value="1"/>
</dbReference>
<evidence type="ECO:0000313" key="3">
    <source>
        <dbReference type="EMBL" id="EDR12489.1"/>
    </source>
</evidence>
<dbReference type="Pfam" id="PF00533">
    <property type="entry name" value="BRCT"/>
    <property type="match status" value="1"/>
</dbReference>
<dbReference type="InParanoid" id="B0CYP8"/>
<dbReference type="KEGG" id="lbc:LACBIDRAFT_292946"/>
<feature type="region of interest" description="Disordered" evidence="1">
    <location>
        <begin position="1"/>
        <end position="25"/>
    </location>
</feature>
<dbReference type="InterPro" id="IPR001357">
    <property type="entry name" value="BRCT_dom"/>
</dbReference>
<keyword evidence="4" id="KW-1185">Reference proteome</keyword>